<dbReference type="InterPro" id="IPR036388">
    <property type="entry name" value="WH-like_DNA-bd_sf"/>
</dbReference>
<organism evidence="2">
    <name type="scientific">Christensenella massiliensis</name>
    <dbReference type="NCBI Taxonomy" id="1805714"/>
    <lineage>
        <taxon>Bacteria</taxon>
        <taxon>Bacillati</taxon>
        <taxon>Bacillota</taxon>
        <taxon>Clostridia</taxon>
        <taxon>Christensenellales</taxon>
        <taxon>Christensenellaceae</taxon>
        <taxon>Christensenella</taxon>
    </lineage>
</organism>
<dbReference type="RefSeq" id="WP_079547380.1">
    <property type="nucleotide sequence ID" value="NZ_CP117826.1"/>
</dbReference>
<dbReference type="EMBL" id="CP117826">
    <property type="protein sequence ID" value="XCC62827.1"/>
    <property type="molecule type" value="Genomic_DNA"/>
</dbReference>
<dbReference type="AlphaFoldDB" id="A0AAU8AAI7"/>
<proteinExistence type="inferred from homology"/>
<dbReference type="PANTHER" id="PTHR37478">
    <property type="match status" value="1"/>
</dbReference>
<dbReference type="Pfam" id="PF02001">
    <property type="entry name" value="DUF134"/>
    <property type="match status" value="1"/>
</dbReference>
<gene>
    <name evidence="2" type="ORF">PUP29_02570</name>
</gene>
<evidence type="ECO:0000256" key="1">
    <source>
        <dbReference type="ARBA" id="ARBA00009350"/>
    </source>
</evidence>
<dbReference type="Gene3D" id="1.10.10.10">
    <property type="entry name" value="Winged helix-like DNA-binding domain superfamily/Winged helix DNA-binding domain"/>
    <property type="match status" value="1"/>
</dbReference>
<comment type="similarity">
    <text evidence="1">Belongs to the UPF0251 family.</text>
</comment>
<sequence length="116" mass="12954">MARPFKCRCICSKPKTTCFVPQNSAGNGIVILGYDEYEVIRLLDHAALTQEQCADKMNVSRSTVARIYDIARKKMADALVNGKEIRIGGGDVIVCNAPKPECAHEKHCCRRNQDRE</sequence>
<dbReference type="InterPro" id="IPR013324">
    <property type="entry name" value="RNA_pol_sigma_r3/r4-like"/>
</dbReference>
<accession>A0AAU8AAI7</accession>
<evidence type="ECO:0000313" key="2">
    <source>
        <dbReference type="EMBL" id="XCC62827.1"/>
    </source>
</evidence>
<dbReference type="SUPFAM" id="SSF88659">
    <property type="entry name" value="Sigma3 and sigma4 domains of RNA polymerase sigma factors"/>
    <property type="match status" value="1"/>
</dbReference>
<dbReference type="InterPro" id="IPR002852">
    <property type="entry name" value="UPF0251"/>
</dbReference>
<dbReference type="PANTHER" id="PTHR37478:SF2">
    <property type="entry name" value="UPF0251 PROTEIN TK0562"/>
    <property type="match status" value="1"/>
</dbReference>
<reference evidence="2" key="1">
    <citation type="submission" date="2023-02" db="EMBL/GenBank/DDBJ databases">
        <title>Gut commensal Christensenella minuta modulates host metabolism via a new class of secondary bile acids.</title>
        <authorList>
            <person name="Liu C."/>
        </authorList>
    </citation>
    <scope>NUCLEOTIDE SEQUENCE</scope>
    <source>
        <strain evidence="2">CA70</strain>
    </source>
</reference>
<protein>
    <submittedName>
        <fullName evidence="2">DUF134 domain-containing protein</fullName>
    </submittedName>
</protein>
<name>A0AAU8AAI7_9FIRM</name>